<keyword evidence="5 6" id="KW-0472">Membrane</keyword>
<keyword evidence="9" id="KW-1185">Reference proteome</keyword>
<dbReference type="EMBL" id="JBBPCC010000027">
    <property type="protein sequence ID" value="MEK8132198.1"/>
    <property type="molecule type" value="Genomic_DNA"/>
</dbReference>
<gene>
    <name evidence="8" type="ORF">WMW72_30295</name>
</gene>
<protein>
    <submittedName>
        <fullName evidence="8">MFS transporter</fullName>
    </submittedName>
</protein>
<accession>A0ABU9DVR5</accession>
<dbReference type="InterPro" id="IPR011701">
    <property type="entry name" value="MFS"/>
</dbReference>
<feature type="transmembrane region" description="Helical" evidence="6">
    <location>
        <begin position="112"/>
        <end position="130"/>
    </location>
</feature>
<dbReference type="InterPro" id="IPR036259">
    <property type="entry name" value="MFS_trans_sf"/>
</dbReference>
<feature type="transmembrane region" description="Helical" evidence="6">
    <location>
        <begin position="389"/>
        <end position="411"/>
    </location>
</feature>
<comment type="subcellular location">
    <subcellularLocation>
        <location evidence="1">Cell membrane</location>
        <topology evidence="1">Multi-pass membrane protein</topology>
    </subcellularLocation>
</comment>
<reference evidence="8 9" key="1">
    <citation type="submission" date="2024-04" db="EMBL/GenBank/DDBJ databases">
        <title>draft genome sequnece of Paenibacillus filicis.</title>
        <authorList>
            <person name="Kim D.-U."/>
        </authorList>
    </citation>
    <scope>NUCLEOTIDE SEQUENCE [LARGE SCALE GENOMIC DNA]</scope>
    <source>
        <strain evidence="8 9">KACC14197</strain>
    </source>
</reference>
<feature type="transmembrane region" description="Helical" evidence="6">
    <location>
        <begin position="169"/>
        <end position="190"/>
    </location>
</feature>
<evidence type="ECO:0000256" key="2">
    <source>
        <dbReference type="ARBA" id="ARBA00022448"/>
    </source>
</evidence>
<feature type="transmembrane region" description="Helical" evidence="6">
    <location>
        <begin position="83"/>
        <end position="106"/>
    </location>
</feature>
<feature type="transmembrane region" description="Helical" evidence="6">
    <location>
        <begin position="12"/>
        <end position="31"/>
    </location>
</feature>
<feature type="transmembrane region" description="Helical" evidence="6">
    <location>
        <begin position="51"/>
        <end position="71"/>
    </location>
</feature>
<name>A0ABU9DVR5_9BACL</name>
<dbReference type="InterPro" id="IPR052714">
    <property type="entry name" value="MFS_Exporter"/>
</dbReference>
<proteinExistence type="predicted"/>
<keyword evidence="4 6" id="KW-1133">Transmembrane helix</keyword>
<keyword evidence="2" id="KW-0813">Transport</keyword>
<dbReference type="PANTHER" id="PTHR23531">
    <property type="entry name" value="QUINOLENE RESISTANCE PROTEIN NORA"/>
    <property type="match status" value="1"/>
</dbReference>
<evidence type="ECO:0000256" key="4">
    <source>
        <dbReference type="ARBA" id="ARBA00022989"/>
    </source>
</evidence>
<feature type="transmembrane region" description="Helical" evidence="6">
    <location>
        <begin position="238"/>
        <end position="259"/>
    </location>
</feature>
<dbReference type="Gene3D" id="1.20.1250.20">
    <property type="entry name" value="MFS general substrate transporter like domains"/>
    <property type="match status" value="1"/>
</dbReference>
<organism evidence="8 9">
    <name type="scientific">Paenibacillus filicis</name>
    <dbReference type="NCBI Taxonomy" id="669464"/>
    <lineage>
        <taxon>Bacteria</taxon>
        <taxon>Bacillati</taxon>
        <taxon>Bacillota</taxon>
        <taxon>Bacilli</taxon>
        <taxon>Bacillales</taxon>
        <taxon>Paenibacillaceae</taxon>
        <taxon>Paenibacillus</taxon>
    </lineage>
</organism>
<feature type="domain" description="Major facilitator superfamily (MFS) profile" evidence="7">
    <location>
        <begin position="16"/>
        <end position="418"/>
    </location>
</feature>
<evidence type="ECO:0000256" key="5">
    <source>
        <dbReference type="ARBA" id="ARBA00023136"/>
    </source>
</evidence>
<evidence type="ECO:0000256" key="1">
    <source>
        <dbReference type="ARBA" id="ARBA00004651"/>
    </source>
</evidence>
<dbReference type="PANTHER" id="PTHR23531:SF2">
    <property type="entry name" value="PERMEASE"/>
    <property type="match status" value="1"/>
</dbReference>
<dbReference type="Pfam" id="PF07690">
    <property type="entry name" value="MFS_1"/>
    <property type="match status" value="1"/>
</dbReference>
<evidence type="ECO:0000313" key="9">
    <source>
        <dbReference type="Proteomes" id="UP001469365"/>
    </source>
</evidence>
<dbReference type="PROSITE" id="PS50850">
    <property type="entry name" value="MFS"/>
    <property type="match status" value="1"/>
</dbReference>
<feature type="transmembrane region" description="Helical" evidence="6">
    <location>
        <begin position="301"/>
        <end position="319"/>
    </location>
</feature>
<evidence type="ECO:0000259" key="7">
    <source>
        <dbReference type="PROSITE" id="PS50850"/>
    </source>
</evidence>
<evidence type="ECO:0000256" key="3">
    <source>
        <dbReference type="ARBA" id="ARBA00022692"/>
    </source>
</evidence>
<comment type="caution">
    <text evidence="8">The sequence shown here is derived from an EMBL/GenBank/DDBJ whole genome shotgun (WGS) entry which is preliminary data.</text>
</comment>
<dbReference type="SUPFAM" id="SSF103473">
    <property type="entry name" value="MFS general substrate transporter"/>
    <property type="match status" value="1"/>
</dbReference>
<dbReference type="InterPro" id="IPR020846">
    <property type="entry name" value="MFS_dom"/>
</dbReference>
<dbReference type="CDD" id="cd17489">
    <property type="entry name" value="MFS_YfcJ_like"/>
    <property type="match status" value="1"/>
</dbReference>
<sequence length="425" mass="45387">MNRIASPDEPRLWTRDFILLTLSNLLLYLNLQMITPALPSYVTDAFGANQFDVGLVISLFALTAIIARIFAGRLLKTGPRLAILLFGLAFYVLSTSSFYAAGTFLLFLGIRLLYGIGFGVASTTYGTMVSDIIPMKRIGEGMGYFGLSTGFSMALAPLIGLWLLDAYGFGTLIAVATVLGLLIVPLVLGIRTKRPAHALTPEAAANSAAQSAPAPAQTIPAPQDVTGRIGKRQISRDMLMPFLLSMLLSITYGGLISFLALYGKEAHLSNVGWFFLFNAAAVILVRPIAGKLFDSRGHRAVLPPAAVLVMIGLVCLSYTHGLAALIVSAVCYGCGYGMLQPSLQAWMVKSVRPERRGSANAAFYNSIDLGIALGSLLLGSIAAGNGYAWMYRMSAGIMIVFLVIYGITVLLEAKPRRAAATDTGR</sequence>
<feature type="transmembrane region" description="Helical" evidence="6">
    <location>
        <begin position="325"/>
        <end position="343"/>
    </location>
</feature>
<evidence type="ECO:0000256" key="6">
    <source>
        <dbReference type="SAM" id="Phobius"/>
    </source>
</evidence>
<evidence type="ECO:0000313" key="8">
    <source>
        <dbReference type="EMBL" id="MEK8132198.1"/>
    </source>
</evidence>
<feature type="transmembrane region" description="Helical" evidence="6">
    <location>
        <begin position="271"/>
        <end position="289"/>
    </location>
</feature>
<dbReference type="Proteomes" id="UP001469365">
    <property type="component" value="Unassembled WGS sequence"/>
</dbReference>
<feature type="transmembrane region" description="Helical" evidence="6">
    <location>
        <begin position="363"/>
        <end position="383"/>
    </location>
</feature>
<dbReference type="RefSeq" id="WP_341419326.1">
    <property type="nucleotide sequence ID" value="NZ_JBBPCC010000027.1"/>
</dbReference>
<keyword evidence="3 6" id="KW-0812">Transmembrane</keyword>
<feature type="transmembrane region" description="Helical" evidence="6">
    <location>
        <begin position="142"/>
        <end position="163"/>
    </location>
</feature>